<gene>
    <name evidence="1" type="ORF">B5V51_10382</name>
</gene>
<accession>A0A2A4JW67</accession>
<dbReference type="EMBL" id="NWSH01000488">
    <property type="protein sequence ID" value="PCG76059.1"/>
    <property type="molecule type" value="Genomic_DNA"/>
</dbReference>
<organism evidence="1">
    <name type="scientific">Heliothis virescens</name>
    <name type="common">Tobacco budworm moth</name>
    <dbReference type="NCBI Taxonomy" id="7102"/>
    <lineage>
        <taxon>Eukaryota</taxon>
        <taxon>Metazoa</taxon>
        <taxon>Ecdysozoa</taxon>
        <taxon>Arthropoda</taxon>
        <taxon>Hexapoda</taxon>
        <taxon>Insecta</taxon>
        <taxon>Pterygota</taxon>
        <taxon>Neoptera</taxon>
        <taxon>Endopterygota</taxon>
        <taxon>Lepidoptera</taxon>
        <taxon>Glossata</taxon>
        <taxon>Ditrysia</taxon>
        <taxon>Noctuoidea</taxon>
        <taxon>Noctuidae</taxon>
        <taxon>Heliothinae</taxon>
        <taxon>Heliothis</taxon>
    </lineage>
</organism>
<reference evidence="1" key="1">
    <citation type="submission" date="2017-09" db="EMBL/GenBank/DDBJ databases">
        <title>Contemporary evolution of a Lepidopteran species, Heliothis virescens, in response to modern agricultural practices.</title>
        <authorList>
            <person name="Fritz M.L."/>
            <person name="Deyonke A.M."/>
            <person name="Papanicolaou A."/>
            <person name="Micinski S."/>
            <person name="Westbrook J."/>
            <person name="Gould F."/>
        </authorList>
    </citation>
    <scope>NUCLEOTIDE SEQUENCE [LARGE SCALE GENOMIC DNA]</scope>
    <source>
        <strain evidence="1">HvINT-</strain>
        <tissue evidence="1">Whole body</tissue>
    </source>
</reference>
<evidence type="ECO:0000313" key="1">
    <source>
        <dbReference type="EMBL" id="PCG76059.1"/>
    </source>
</evidence>
<protein>
    <submittedName>
        <fullName evidence="1">Uncharacterized protein</fullName>
    </submittedName>
</protein>
<sequence length="409" mass="46872">MASTCNVSGLTLEDKNTPKLCKAGLEAIRAEFNETLRNIVLLSTERTEFDKSKLFSKFYLNNLIDNIREEKNVARLRENYVNKYQDTLEVGTSRNGNEQLLVKDQGLFKLFPAWQDIFDTLWPLHLEHDHPSPELMKYISKDYYIIQNFAIELLNDVCCVCLGEDKPFVRCAVYILEMDPRDNAFDRIMVYEELHTGFIHMAPMTSDTMVSEMSLELLRLFMDYGPPKKLFINDRIVETSVQQVRHLTQFAPFNLEIKPVRLDLAYMNRLKVLLSEWCKKNQSTSWGVACFVLKWELNKRIYISHDNSPFDRIFRSLQKNGEELDRTNIPSTSAIREEVPNTDSTVNLECPEVILPTIEEGSVSSLAPAVDAVEDSCPSSDADTDEPEVFLDATAQLTDADSEDPLAIN</sequence>
<dbReference type="STRING" id="7102.A0A2A4JW67"/>
<dbReference type="AlphaFoldDB" id="A0A2A4JW67"/>
<name>A0A2A4JW67_HELVI</name>
<comment type="caution">
    <text evidence="1">The sequence shown here is derived from an EMBL/GenBank/DDBJ whole genome shotgun (WGS) entry which is preliminary data.</text>
</comment>
<proteinExistence type="predicted"/>